<reference evidence="1 2" key="1">
    <citation type="submission" date="2017-08" db="EMBL/GenBank/DDBJ databases">
        <title>Infants hospitalized years apart are colonized by the same room-sourced microbial strains.</title>
        <authorList>
            <person name="Brooks B."/>
            <person name="Olm M.R."/>
            <person name="Firek B.A."/>
            <person name="Baker R."/>
            <person name="Thomas B.C."/>
            <person name="Morowitz M.J."/>
            <person name="Banfield J.F."/>
        </authorList>
    </citation>
    <scope>NUCLEOTIDE SEQUENCE [LARGE SCALE GENOMIC DNA]</scope>
    <source>
        <strain evidence="1">S2_003_000_R2_11</strain>
    </source>
</reference>
<sequence>MNVIEEQRSFYQADLTRFVIELGTVVRRAIRDESAGTAKRLNDLREFIDDNPGYETGEMSIEEAVIQKALSFMPRKGSAAPWVPEAQPSASQVRLVHLLNQDGFAVTDRVLTPSLPSDIDLPGVQSELFRLLDKHHFLTPKSHLEQALENHARGNWSSSNGQLRNFIEGLLDEIAVRISPSAADIRPGNDRRAHLAVGDEPFLSSALGEWSGDGKNFVNGLMKRLHPAGAHPGLSDEEDSSFRLHVVLLTGNLFLKRYDRWPT</sequence>
<gene>
    <name evidence="1" type="ORF">DI533_21745</name>
</gene>
<dbReference type="AlphaFoldDB" id="A0A2W5RVG5"/>
<accession>A0A2W5RVG5</accession>
<name>A0A2W5RVG5_CERSP</name>
<dbReference type="EMBL" id="QFQS01000015">
    <property type="protein sequence ID" value="PZQ94678.1"/>
    <property type="molecule type" value="Genomic_DNA"/>
</dbReference>
<dbReference type="Proteomes" id="UP000248975">
    <property type="component" value="Unassembled WGS sequence"/>
</dbReference>
<protein>
    <submittedName>
        <fullName evidence="1">Uncharacterized protein</fullName>
    </submittedName>
</protein>
<evidence type="ECO:0000313" key="1">
    <source>
        <dbReference type="EMBL" id="PZQ94678.1"/>
    </source>
</evidence>
<comment type="caution">
    <text evidence="1">The sequence shown here is derived from an EMBL/GenBank/DDBJ whole genome shotgun (WGS) entry which is preliminary data.</text>
</comment>
<evidence type="ECO:0000313" key="2">
    <source>
        <dbReference type="Proteomes" id="UP000248975"/>
    </source>
</evidence>
<proteinExistence type="predicted"/>
<organism evidence="1 2">
    <name type="scientific">Cereibacter sphaeroides</name>
    <name type="common">Rhodobacter sphaeroides</name>
    <dbReference type="NCBI Taxonomy" id="1063"/>
    <lineage>
        <taxon>Bacteria</taxon>
        <taxon>Pseudomonadati</taxon>
        <taxon>Pseudomonadota</taxon>
        <taxon>Alphaproteobacteria</taxon>
        <taxon>Rhodobacterales</taxon>
        <taxon>Paracoccaceae</taxon>
        <taxon>Cereibacter</taxon>
    </lineage>
</organism>